<gene>
    <name evidence="1" type="ORF">DAPPUDRAFT_321749</name>
</gene>
<dbReference type="InParanoid" id="E9GTS8"/>
<dbReference type="Proteomes" id="UP000000305">
    <property type="component" value="Unassembled WGS sequence"/>
</dbReference>
<dbReference type="EMBL" id="GL732564">
    <property type="protein sequence ID" value="EFX77156.1"/>
    <property type="molecule type" value="Genomic_DNA"/>
</dbReference>
<name>E9GTS8_DAPPU</name>
<reference evidence="1 2" key="1">
    <citation type="journal article" date="2011" name="Science">
        <title>The ecoresponsive genome of Daphnia pulex.</title>
        <authorList>
            <person name="Colbourne J.K."/>
            <person name="Pfrender M.E."/>
            <person name="Gilbert D."/>
            <person name="Thomas W.K."/>
            <person name="Tucker A."/>
            <person name="Oakley T.H."/>
            <person name="Tokishita S."/>
            <person name="Aerts A."/>
            <person name="Arnold G.J."/>
            <person name="Basu M.K."/>
            <person name="Bauer D.J."/>
            <person name="Caceres C.E."/>
            <person name="Carmel L."/>
            <person name="Casola C."/>
            <person name="Choi J.H."/>
            <person name="Detter J.C."/>
            <person name="Dong Q."/>
            <person name="Dusheyko S."/>
            <person name="Eads B.D."/>
            <person name="Frohlich T."/>
            <person name="Geiler-Samerotte K.A."/>
            <person name="Gerlach D."/>
            <person name="Hatcher P."/>
            <person name="Jogdeo S."/>
            <person name="Krijgsveld J."/>
            <person name="Kriventseva E.V."/>
            <person name="Kultz D."/>
            <person name="Laforsch C."/>
            <person name="Lindquist E."/>
            <person name="Lopez J."/>
            <person name="Manak J.R."/>
            <person name="Muller J."/>
            <person name="Pangilinan J."/>
            <person name="Patwardhan R.P."/>
            <person name="Pitluck S."/>
            <person name="Pritham E.J."/>
            <person name="Rechtsteiner A."/>
            <person name="Rho M."/>
            <person name="Rogozin I.B."/>
            <person name="Sakarya O."/>
            <person name="Salamov A."/>
            <person name="Schaack S."/>
            <person name="Shapiro H."/>
            <person name="Shiga Y."/>
            <person name="Skalitzky C."/>
            <person name="Smith Z."/>
            <person name="Souvorov A."/>
            <person name="Sung W."/>
            <person name="Tang Z."/>
            <person name="Tsuchiya D."/>
            <person name="Tu H."/>
            <person name="Vos H."/>
            <person name="Wang M."/>
            <person name="Wolf Y.I."/>
            <person name="Yamagata H."/>
            <person name="Yamada T."/>
            <person name="Ye Y."/>
            <person name="Shaw J.R."/>
            <person name="Andrews J."/>
            <person name="Crease T.J."/>
            <person name="Tang H."/>
            <person name="Lucas S.M."/>
            <person name="Robertson H.M."/>
            <person name="Bork P."/>
            <person name="Koonin E.V."/>
            <person name="Zdobnov E.M."/>
            <person name="Grigoriev I.V."/>
            <person name="Lynch M."/>
            <person name="Boore J.L."/>
        </authorList>
    </citation>
    <scope>NUCLEOTIDE SEQUENCE [LARGE SCALE GENOMIC DNA]</scope>
</reference>
<sequence length="79" mass="8634">MNLNSILTDRDFYSVEYWNIASGFLDGALSFGGSAICSLGRAASMGISRLAAITITCEQISAVLKRKQLKHYICVFLVL</sequence>
<accession>E9GTS8</accession>
<proteinExistence type="predicted"/>
<keyword evidence="2" id="KW-1185">Reference proteome</keyword>
<dbReference type="AlphaFoldDB" id="E9GTS8"/>
<organism evidence="1 2">
    <name type="scientific">Daphnia pulex</name>
    <name type="common">Water flea</name>
    <dbReference type="NCBI Taxonomy" id="6669"/>
    <lineage>
        <taxon>Eukaryota</taxon>
        <taxon>Metazoa</taxon>
        <taxon>Ecdysozoa</taxon>
        <taxon>Arthropoda</taxon>
        <taxon>Crustacea</taxon>
        <taxon>Branchiopoda</taxon>
        <taxon>Diplostraca</taxon>
        <taxon>Cladocera</taxon>
        <taxon>Anomopoda</taxon>
        <taxon>Daphniidae</taxon>
        <taxon>Daphnia</taxon>
    </lineage>
</organism>
<evidence type="ECO:0000313" key="2">
    <source>
        <dbReference type="Proteomes" id="UP000000305"/>
    </source>
</evidence>
<dbReference type="KEGG" id="dpx:DAPPUDRAFT_321749"/>
<dbReference type="HOGENOM" id="CLU_2608456_0_0_1"/>
<protein>
    <submittedName>
        <fullName evidence="1">Uncharacterized protein</fullName>
    </submittedName>
</protein>
<evidence type="ECO:0000313" key="1">
    <source>
        <dbReference type="EMBL" id="EFX77156.1"/>
    </source>
</evidence>